<feature type="region of interest" description="Disordered" evidence="1">
    <location>
        <begin position="76"/>
        <end position="128"/>
    </location>
</feature>
<keyword evidence="2" id="KW-0472">Membrane</keyword>
<keyword evidence="2" id="KW-0812">Transmembrane</keyword>
<dbReference type="Proteomes" id="UP000024635">
    <property type="component" value="Unassembled WGS sequence"/>
</dbReference>
<proteinExistence type="predicted"/>
<protein>
    <submittedName>
        <fullName evidence="3">Uncharacterized protein</fullName>
    </submittedName>
</protein>
<evidence type="ECO:0000313" key="3">
    <source>
        <dbReference type="EMBL" id="EYC35219.1"/>
    </source>
</evidence>
<dbReference type="STRING" id="53326.A0A016W5W1"/>
<keyword evidence="4" id="KW-1185">Reference proteome</keyword>
<sequence>MYNWKDSEAVLYNGIFQTASCLVSVCVNFTIGYTRIGEIEKRKQIIFGLTVFILFHVLNYPWSFYPGPLDYIPPGPTESPRTIPAVPKETARRRSRGREAVAAYALSTDNVPERSHAHNSKPWNGELF</sequence>
<evidence type="ECO:0000256" key="1">
    <source>
        <dbReference type="SAM" id="MobiDB-lite"/>
    </source>
</evidence>
<organism evidence="3 4">
    <name type="scientific">Ancylostoma ceylanicum</name>
    <dbReference type="NCBI Taxonomy" id="53326"/>
    <lineage>
        <taxon>Eukaryota</taxon>
        <taxon>Metazoa</taxon>
        <taxon>Ecdysozoa</taxon>
        <taxon>Nematoda</taxon>
        <taxon>Chromadorea</taxon>
        <taxon>Rhabditida</taxon>
        <taxon>Rhabditina</taxon>
        <taxon>Rhabditomorpha</taxon>
        <taxon>Strongyloidea</taxon>
        <taxon>Ancylostomatidae</taxon>
        <taxon>Ancylostomatinae</taxon>
        <taxon>Ancylostoma</taxon>
    </lineage>
</organism>
<comment type="caution">
    <text evidence="3">The sequence shown here is derived from an EMBL/GenBank/DDBJ whole genome shotgun (WGS) entry which is preliminary data.</text>
</comment>
<name>A0A016W5W1_9BILA</name>
<dbReference type="EMBL" id="JARK01000709">
    <property type="protein sequence ID" value="EYC35219.1"/>
    <property type="molecule type" value="Genomic_DNA"/>
</dbReference>
<keyword evidence="2" id="KW-1133">Transmembrane helix</keyword>
<feature type="transmembrane region" description="Helical" evidence="2">
    <location>
        <begin position="12"/>
        <end position="33"/>
    </location>
</feature>
<dbReference type="AlphaFoldDB" id="A0A016W5W1"/>
<dbReference type="OrthoDB" id="370281at2759"/>
<evidence type="ECO:0000256" key="2">
    <source>
        <dbReference type="SAM" id="Phobius"/>
    </source>
</evidence>
<reference evidence="4" key="1">
    <citation type="journal article" date="2015" name="Nat. Genet.">
        <title>The genome and transcriptome of the zoonotic hookworm Ancylostoma ceylanicum identify infection-specific gene families.</title>
        <authorList>
            <person name="Schwarz E.M."/>
            <person name="Hu Y."/>
            <person name="Antoshechkin I."/>
            <person name="Miller M.M."/>
            <person name="Sternberg P.W."/>
            <person name="Aroian R.V."/>
        </authorList>
    </citation>
    <scope>NUCLEOTIDE SEQUENCE</scope>
    <source>
        <strain evidence="4">HY135</strain>
    </source>
</reference>
<gene>
    <name evidence="3" type="primary">Acey_s1109.g3620</name>
    <name evidence="3" type="ORF">Y032_1109g3620</name>
</gene>
<accession>A0A016W5W1</accession>
<evidence type="ECO:0000313" key="4">
    <source>
        <dbReference type="Proteomes" id="UP000024635"/>
    </source>
</evidence>
<feature type="transmembrane region" description="Helical" evidence="2">
    <location>
        <begin position="45"/>
        <end position="62"/>
    </location>
</feature>